<feature type="compositionally biased region" description="Polar residues" evidence="6">
    <location>
        <begin position="92"/>
        <end position="107"/>
    </location>
</feature>
<evidence type="ECO:0000256" key="2">
    <source>
        <dbReference type="ARBA" id="ARBA00006582"/>
    </source>
</evidence>
<feature type="region of interest" description="Disordered" evidence="6">
    <location>
        <begin position="145"/>
        <end position="247"/>
    </location>
</feature>
<proteinExistence type="inferred from homology"/>
<dbReference type="Gene3D" id="2.30.29.30">
    <property type="entry name" value="Pleckstrin-homology domain (PH domain)/Phosphotyrosine-binding domain (PTB)"/>
    <property type="match status" value="1"/>
</dbReference>
<keyword evidence="4 7" id="KW-1133">Transmembrane helix</keyword>
<dbReference type="Proteomes" id="UP000054564">
    <property type="component" value="Unassembled WGS sequence"/>
</dbReference>
<dbReference type="PANTHER" id="PTHR23319:SF4">
    <property type="entry name" value="GRAM DOMAIN CONTAINING 1B, ISOFORM E"/>
    <property type="match status" value="1"/>
</dbReference>
<gene>
    <name evidence="9" type="ORF">PSTG_04921</name>
</gene>
<feature type="region of interest" description="Disordered" evidence="6">
    <location>
        <begin position="84"/>
        <end position="129"/>
    </location>
</feature>
<feature type="compositionally biased region" description="Polar residues" evidence="6">
    <location>
        <begin position="217"/>
        <end position="227"/>
    </location>
</feature>
<dbReference type="Pfam" id="PF02893">
    <property type="entry name" value="GRAM"/>
    <property type="match status" value="1"/>
</dbReference>
<evidence type="ECO:0000256" key="6">
    <source>
        <dbReference type="SAM" id="MobiDB-lite"/>
    </source>
</evidence>
<feature type="compositionally biased region" description="Low complexity" evidence="6">
    <location>
        <begin position="346"/>
        <end position="358"/>
    </location>
</feature>
<feature type="region of interest" description="Disordered" evidence="6">
    <location>
        <begin position="32"/>
        <end position="53"/>
    </location>
</feature>
<sequence length="1029" mass="112212">MIVCGCVCSTKRKNKNLKENNKLPKMFINKLTGRKKTSPQNSNTTNSIEVSSLGLRHYHSTNNLRNHEQDSAAYKLSSSPSTSSVGFPSYTLHPNDNSSSPTGNSSKIRSRKGSLAATSHRTNTLGAPALPKDYFQQQERFQDQNKFLSSSSSSSLSSSSTGSIDLSSSSVSLSGSTPTPQPTTTTATTATTIDNRSSISSWTDTPTPANQLARIPNHQSQSQEMSTATGSSSYQTSNSSSSASAGSLSLSSDAYATLQTPIRPRASSYHTSPDIDRAPPLPPPPPPPSTTHKRPSSLFSSDSSLPTPTASLPPTPHTSIDSTSLKSTTKKPARRSNTRKSETTKTRVPTTTGGSTNNFGIAGALALSGVSLAPHSNPFNLNMNSSCSSLYAHTPARSPDEKDDRSIHTTDSRAFNLSSYLDDQLGTGYAVASRKRNVDFHAIFKSIPEDDYLIEDYGCALQRDILVQGRLYISEQHLCFNANIFGWVTTLVIPFTDVITVEKRMTALIIPNAIQVITTQSRHTFASFLSRDATIDLMTSIWNIARPPGTEPTHGLTLDVTMPPLEDLSDGTKVGSQDSHTSTPALSKKVDHLPTQCDCSTEEHYKELIWDASYPTSPEKLYNILFQSDFLKDFWVNEEHLTEIEVGDWTTAPDAKYPSRSVSYIRPVNAPVGPKTIKCYVSDEHRALDFDHYVSILSTTKTPDAPAGGGFCVKTLTCITWGPNNSSRWLVTAAVEWTKVNRFLKSIIESSAISGQKAYQVGVDQALRKHIQLSQPEPVMSMSPDPQMSNKSGGELNRSTTVCQTRAIQPGSNPNRYSRIGPSNNNNPSSAKSKSKSSGPGPSTHAITINGVELSWMMIGSIGLVLVLLVWNLLFIRPISSSSDNHKLEPVEITTTTLKDGAGHDARRGDSLPHLNLNHHQLSRDVAHTVKEALHEYFRDHPLLLNHPLPSSSSSSSSASSSIGDQASGDRHGLQDRSGRNDDEDDDEEIKQIELLLQSLEFRIRNVRQSIVDLHSNKHQNLQRGKERE</sequence>
<feature type="compositionally biased region" description="Polar residues" evidence="6">
    <location>
        <begin position="784"/>
        <end position="816"/>
    </location>
</feature>
<dbReference type="InterPro" id="IPR004182">
    <property type="entry name" value="GRAM"/>
</dbReference>
<feature type="compositionally biased region" description="Basic and acidic residues" evidence="6">
    <location>
        <begin position="968"/>
        <end position="981"/>
    </location>
</feature>
<feature type="domain" description="VASt" evidence="8">
    <location>
        <begin position="604"/>
        <end position="775"/>
    </location>
</feature>
<feature type="compositionally biased region" description="Low complexity" evidence="6">
    <location>
        <begin position="296"/>
        <end position="310"/>
    </location>
</feature>
<evidence type="ECO:0000256" key="3">
    <source>
        <dbReference type="ARBA" id="ARBA00022692"/>
    </source>
</evidence>
<feature type="region of interest" description="Disordered" evidence="6">
    <location>
        <begin position="948"/>
        <end position="987"/>
    </location>
</feature>
<dbReference type="GO" id="GO:0005789">
    <property type="term" value="C:endoplasmic reticulum membrane"/>
    <property type="evidence" value="ECO:0007669"/>
    <property type="project" value="TreeGrafter"/>
</dbReference>
<feature type="region of interest" description="Disordered" evidence="6">
    <location>
        <begin position="775"/>
        <end position="843"/>
    </location>
</feature>
<feature type="compositionally biased region" description="Low complexity" evidence="6">
    <location>
        <begin position="148"/>
        <end position="192"/>
    </location>
</feature>
<evidence type="ECO:0000259" key="8">
    <source>
        <dbReference type="PROSITE" id="PS51778"/>
    </source>
</evidence>
<dbReference type="GO" id="GO:0140268">
    <property type="term" value="C:endoplasmic reticulum-plasma membrane contact site"/>
    <property type="evidence" value="ECO:0007669"/>
    <property type="project" value="TreeGrafter"/>
</dbReference>
<keyword evidence="10" id="KW-1185">Reference proteome</keyword>
<dbReference type="Pfam" id="PF16016">
    <property type="entry name" value="VASt"/>
    <property type="match status" value="1"/>
</dbReference>
<feature type="compositionally biased region" description="Low complexity" evidence="6">
    <location>
        <begin position="228"/>
        <end position="247"/>
    </location>
</feature>
<dbReference type="PANTHER" id="PTHR23319">
    <property type="entry name" value="GRAM DOMAIN CONTAINING 1B, ISOFORM E"/>
    <property type="match status" value="1"/>
</dbReference>
<protein>
    <recommendedName>
        <fullName evidence="8">VASt domain-containing protein</fullName>
    </recommendedName>
</protein>
<feature type="transmembrane region" description="Helical" evidence="7">
    <location>
        <begin position="854"/>
        <end position="876"/>
    </location>
</feature>
<name>A0A0L0VR98_9BASI</name>
<dbReference type="GO" id="GO:0032366">
    <property type="term" value="P:intracellular sterol transport"/>
    <property type="evidence" value="ECO:0007669"/>
    <property type="project" value="TreeGrafter"/>
</dbReference>
<reference evidence="10" key="2">
    <citation type="submission" date="2014-03" db="EMBL/GenBank/DDBJ databases">
        <title>The Genome Sequence of Puccinia striiformis f. sp. tritici PST-78.</title>
        <authorList>
            <consortium name="The Broad Institute Genome Sequencing Platform"/>
            <person name="Cuomo C."/>
            <person name="Hulbert S."/>
            <person name="Chen X."/>
            <person name="Walker B."/>
            <person name="Young S.K."/>
            <person name="Zeng Q."/>
            <person name="Gargeya S."/>
            <person name="Fitzgerald M."/>
            <person name="Haas B."/>
            <person name="Abouelleil A."/>
            <person name="Alvarado L."/>
            <person name="Arachchi H.M."/>
            <person name="Berlin A.M."/>
            <person name="Chapman S.B."/>
            <person name="Goldberg J."/>
            <person name="Griggs A."/>
            <person name="Gujja S."/>
            <person name="Hansen M."/>
            <person name="Howarth C."/>
            <person name="Imamovic A."/>
            <person name="Larimer J."/>
            <person name="McCowan C."/>
            <person name="Montmayeur A."/>
            <person name="Murphy C."/>
            <person name="Neiman D."/>
            <person name="Pearson M."/>
            <person name="Priest M."/>
            <person name="Roberts A."/>
            <person name="Saif S."/>
            <person name="Shea T."/>
            <person name="Sisk P."/>
            <person name="Sykes S."/>
            <person name="Wortman J."/>
            <person name="Nusbaum C."/>
            <person name="Birren B."/>
        </authorList>
    </citation>
    <scope>NUCLEOTIDE SEQUENCE [LARGE SCALE GENOMIC DNA]</scope>
    <source>
        <strain evidence="10">race PST-78</strain>
    </source>
</reference>
<accession>A0A0L0VR98</accession>
<dbReference type="InterPro" id="IPR031968">
    <property type="entry name" value="VASt"/>
</dbReference>
<dbReference type="EMBL" id="AJIL01000027">
    <property type="protein sequence ID" value="KNF01802.1"/>
    <property type="molecule type" value="Genomic_DNA"/>
</dbReference>
<dbReference type="GO" id="GO:0005739">
    <property type="term" value="C:mitochondrion"/>
    <property type="evidence" value="ECO:0007669"/>
    <property type="project" value="TreeGrafter"/>
</dbReference>
<dbReference type="GO" id="GO:0120015">
    <property type="term" value="F:sterol transfer activity"/>
    <property type="evidence" value="ECO:0007669"/>
    <property type="project" value="TreeGrafter"/>
</dbReference>
<feature type="compositionally biased region" description="Low complexity" evidence="6">
    <location>
        <begin position="821"/>
        <end position="843"/>
    </location>
</feature>
<evidence type="ECO:0000313" key="9">
    <source>
        <dbReference type="EMBL" id="KNF01801.1"/>
    </source>
</evidence>
<dbReference type="SMART" id="SM00568">
    <property type="entry name" value="GRAM"/>
    <property type="match status" value="1"/>
</dbReference>
<evidence type="ECO:0000256" key="7">
    <source>
        <dbReference type="SAM" id="Phobius"/>
    </source>
</evidence>
<keyword evidence="5 7" id="KW-0472">Membrane</keyword>
<evidence type="ECO:0000313" key="10">
    <source>
        <dbReference type="Proteomes" id="UP000054564"/>
    </source>
</evidence>
<dbReference type="OrthoDB" id="2162691at2759"/>
<dbReference type="GO" id="GO:0032934">
    <property type="term" value="F:sterol binding"/>
    <property type="evidence" value="ECO:0007669"/>
    <property type="project" value="TreeGrafter"/>
</dbReference>
<dbReference type="EMBL" id="AJIL01000027">
    <property type="protein sequence ID" value="KNF01801.1"/>
    <property type="molecule type" value="Genomic_DNA"/>
</dbReference>
<dbReference type="CDD" id="cd13220">
    <property type="entry name" value="PH-GRAM_GRAMDC"/>
    <property type="match status" value="1"/>
</dbReference>
<dbReference type="GO" id="GO:0032541">
    <property type="term" value="C:cortical endoplasmic reticulum"/>
    <property type="evidence" value="ECO:0007669"/>
    <property type="project" value="TreeGrafter"/>
</dbReference>
<evidence type="ECO:0000256" key="5">
    <source>
        <dbReference type="ARBA" id="ARBA00023136"/>
    </source>
</evidence>
<dbReference type="STRING" id="1165861.A0A0L0VR98"/>
<reference evidence="9" key="1">
    <citation type="submission" date="2014-03" db="EMBL/GenBank/DDBJ databases">
        <title>Cloning and expression analysis of gamma-glutamylcysteines synthetase in perennial ryegrass.</title>
        <authorList>
            <person name="Wei S."/>
            <person name="Sun Z."/>
        </authorList>
    </citation>
    <scope>NUCLEOTIDE SEQUENCE</scope>
    <source>
        <strain evidence="9">Race PST-78</strain>
    </source>
</reference>
<comment type="similarity">
    <text evidence="2">Belongs to the YSP2 family.</text>
</comment>
<dbReference type="InterPro" id="IPR011993">
    <property type="entry name" value="PH-like_dom_sf"/>
</dbReference>
<evidence type="ECO:0000256" key="1">
    <source>
        <dbReference type="ARBA" id="ARBA00004167"/>
    </source>
</evidence>
<dbReference type="InterPro" id="IPR051482">
    <property type="entry name" value="Cholesterol_transport"/>
</dbReference>
<evidence type="ECO:0000256" key="4">
    <source>
        <dbReference type="ARBA" id="ARBA00022989"/>
    </source>
</evidence>
<feature type="compositionally biased region" description="Polar residues" evidence="6">
    <location>
        <begin position="193"/>
        <end position="210"/>
    </location>
</feature>
<keyword evidence="3 7" id="KW-0812">Transmembrane</keyword>
<feature type="region of interest" description="Disordered" evidence="6">
    <location>
        <begin position="263"/>
        <end position="358"/>
    </location>
</feature>
<feature type="compositionally biased region" description="Pro residues" evidence="6">
    <location>
        <begin position="279"/>
        <end position="289"/>
    </location>
</feature>
<comment type="caution">
    <text evidence="9">The sequence shown here is derived from an EMBL/GenBank/DDBJ whole genome shotgun (WGS) entry which is preliminary data.</text>
</comment>
<feature type="compositionally biased region" description="Basic residues" evidence="6">
    <location>
        <begin position="328"/>
        <end position="338"/>
    </location>
</feature>
<dbReference type="GO" id="GO:0005886">
    <property type="term" value="C:plasma membrane"/>
    <property type="evidence" value="ECO:0007669"/>
    <property type="project" value="TreeGrafter"/>
</dbReference>
<feature type="compositionally biased region" description="Low complexity" evidence="6">
    <location>
        <begin position="951"/>
        <end position="962"/>
    </location>
</feature>
<dbReference type="PROSITE" id="PS51778">
    <property type="entry name" value="VAST"/>
    <property type="match status" value="1"/>
</dbReference>
<feature type="compositionally biased region" description="Polar residues" evidence="6">
    <location>
        <begin position="38"/>
        <end position="50"/>
    </location>
</feature>
<feature type="compositionally biased region" description="Polar residues" evidence="6">
    <location>
        <begin position="116"/>
        <end position="125"/>
    </location>
</feature>
<organism evidence="9 10">
    <name type="scientific">Puccinia striiformis f. sp. tritici PST-78</name>
    <dbReference type="NCBI Taxonomy" id="1165861"/>
    <lineage>
        <taxon>Eukaryota</taxon>
        <taxon>Fungi</taxon>
        <taxon>Dikarya</taxon>
        <taxon>Basidiomycota</taxon>
        <taxon>Pucciniomycotina</taxon>
        <taxon>Pucciniomycetes</taxon>
        <taxon>Pucciniales</taxon>
        <taxon>Pucciniaceae</taxon>
        <taxon>Puccinia</taxon>
    </lineage>
</organism>
<dbReference type="AlphaFoldDB" id="A0A0L0VR98"/>
<comment type="subcellular location">
    <subcellularLocation>
        <location evidence="1">Membrane</location>
        <topology evidence="1">Single-pass membrane protein</topology>
    </subcellularLocation>
</comment>